<name>A0ACC6ACD6_9BACI</name>
<gene>
    <name evidence="1" type="ORF">M3215_21510</name>
</gene>
<keyword evidence="2" id="KW-1185">Reference proteome</keyword>
<comment type="caution">
    <text evidence="1">The sequence shown here is derived from an EMBL/GenBank/DDBJ whole genome shotgun (WGS) entry which is preliminary data.</text>
</comment>
<evidence type="ECO:0000313" key="1">
    <source>
        <dbReference type="EMBL" id="MCM3738288.1"/>
    </source>
</evidence>
<reference evidence="1" key="1">
    <citation type="submission" date="2022-05" db="EMBL/GenBank/DDBJ databases">
        <title>Comparative Genomics of Spacecraft Associated Microbes.</title>
        <authorList>
            <person name="Tran M.T."/>
            <person name="Wright A."/>
            <person name="Seuylemezian A."/>
            <person name="Eisen J."/>
            <person name="Coil D."/>
        </authorList>
    </citation>
    <scope>NUCLEOTIDE SEQUENCE</scope>
    <source>
        <strain evidence="1">FAIRING 10M-2.2</strain>
    </source>
</reference>
<dbReference type="EMBL" id="JAMBOP010000038">
    <property type="protein sequence ID" value="MCM3738288.1"/>
    <property type="molecule type" value="Genomic_DNA"/>
</dbReference>
<protein>
    <submittedName>
        <fullName evidence="1">Helix-turn-helix domain-containing protein</fullName>
    </submittedName>
</protein>
<evidence type="ECO:0000313" key="2">
    <source>
        <dbReference type="Proteomes" id="UP001202289"/>
    </source>
</evidence>
<organism evidence="1 2">
    <name type="scientific">Bacillus cytotoxicus</name>
    <dbReference type="NCBI Taxonomy" id="580165"/>
    <lineage>
        <taxon>Bacteria</taxon>
        <taxon>Bacillati</taxon>
        <taxon>Bacillota</taxon>
        <taxon>Bacilli</taxon>
        <taxon>Bacillales</taxon>
        <taxon>Bacillaceae</taxon>
        <taxon>Bacillus</taxon>
        <taxon>Bacillus cereus group</taxon>
    </lineage>
</organism>
<proteinExistence type="predicted"/>
<sequence length="33" mass="3754">MLSSGLPIKNIAEKNGVTRPTVYRIQKELKNRV</sequence>
<dbReference type="Proteomes" id="UP001202289">
    <property type="component" value="Unassembled WGS sequence"/>
</dbReference>
<accession>A0ACC6ACD6</accession>